<dbReference type="SMART" id="SM00388">
    <property type="entry name" value="HisKA"/>
    <property type="match status" value="1"/>
</dbReference>
<dbReference type="Gene3D" id="1.10.287.130">
    <property type="match status" value="1"/>
</dbReference>
<dbReference type="SMART" id="SM00387">
    <property type="entry name" value="HATPase_c"/>
    <property type="match status" value="1"/>
</dbReference>
<keyword evidence="8" id="KW-0902">Two-component regulatory system</keyword>
<dbReference type="SUPFAM" id="SSF47384">
    <property type="entry name" value="Homodimeric domain of signal transducing histidine kinase"/>
    <property type="match status" value="1"/>
</dbReference>
<protein>
    <recommendedName>
        <fullName evidence="2">histidine kinase</fullName>
        <ecNumber evidence="2">2.7.13.3</ecNumber>
    </recommendedName>
</protein>
<dbReference type="GO" id="GO:0005524">
    <property type="term" value="F:ATP binding"/>
    <property type="evidence" value="ECO:0007669"/>
    <property type="project" value="UniProtKB-KW"/>
</dbReference>
<keyword evidence="6" id="KW-0418">Kinase</keyword>
<accession>A0A0U5AFJ0</accession>
<comment type="catalytic activity">
    <reaction evidence="1">
        <text>ATP + protein L-histidine = ADP + protein N-phospho-L-histidine.</text>
        <dbReference type="EC" id="2.7.13.3"/>
    </reaction>
</comment>
<keyword evidence="5" id="KW-0547">Nucleotide-binding</keyword>
<dbReference type="AlphaFoldDB" id="A0A0U5AFJ0"/>
<reference evidence="13" key="2">
    <citation type="journal article" date="2016" name="Int. J. Syst. Evol. Microbiol.">
        <title>Caldimicrobium thiodismutans sp. nov., a sulfur-disproportionating bacterium isolated from a hot spring.</title>
        <authorList>
            <person name="Kojima H."/>
            <person name="Umezawa K."/>
            <person name="Fukui M."/>
        </authorList>
    </citation>
    <scope>NUCLEOTIDE SEQUENCE [LARGE SCALE GENOMIC DNA]</scope>
    <source>
        <strain evidence="13">TF1</strain>
    </source>
</reference>
<keyword evidence="10" id="KW-1133">Transmembrane helix</keyword>
<proteinExistence type="predicted"/>
<dbReference type="STRING" id="1653476.THC_0373"/>
<dbReference type="InterPro" id="IPR036890">
    <property type="entry name" value="HATPase_C_sf"/>
</dbReference>
<dbReference type="RefSeq" id="WP_068512549.1">
    <property type="nucleotide sequence ID" value="NZ_AP014945.1"/>
</dbReference>
<feature type="coiled-coil region" evidence="9">
    <location>
        <begin position="155"/>
        <end position="189"/>
    </location>
</feature>
<dbReference type="Pfam" id="PF00512">
    <property type="entry name" value="HisKA"/>
    <property type="match status" value="1"/>
</dbReference>
<dbReference type="SUPFAM" id="SSF55874">
    <property type="entry name" value="ATPase domain of HSP90 chaperone/DNA topoisomerase II/histidine kinase"/>
    <property type="match status" value="1"/>
</dbReference>
<dbReference type="InterPro" id="IPR005467">
    <property type="entry name" value="His_kinase_dom"/>
</dbReference>
<dbReference type="CDD" id="cd00082">
    <property type="entry name" value="HisKA"/>
    <property type="match status" value="1"/>
</dbReference>
<feature type="coiled-coil region" evidence="9">
    <location>
        <begin position="272"/>
        <end position="356"/>
    </location>
</feature>
<evidence type="ECO:0000256" key="9">
    <source>
        <dbReference type="SAM" id="Coils"/>
    </source>
</evidence>
<keyword evidence="4" id="KW-0808">Transferase</keyword>
<reference evidence="12 13" key="1">
    <citation type="journal article" date="2016" name="Int. J. Syst. Evol. Microbiol.">
        <title>Caldimicrobium thiodismutans sp. nov., a sulfur-disproportionating bacterium isolated from a hot spring, and emended description of the genus Caldimicrobium.</title>
        <authorList>
            <person name="Kojima H."/>
            <person name="Umezawa K."/>
            <person name="Fukui M."/>
        </authorList>
    </citation>
    <scope>NUCLEOTIDE SEQUENCE [LARGE SCALE GENOMIC DNA]</scope>
    <source>
        <strain evidence="12 13">TF1</strain>
    </source>
</reference>
<name>A0A0U5AFJ0_9BACT</name>
<keyword evidence="9" id="KW-0175">Coiled coil</keyword>
<dbReference type="EMBL" id="AP014945">
    <property type="protein sequence ID" value="BAU22771.1"/>
    <property type="molecule type" value="Genomic_DNA"/>
</dbReference>
<feature type="domain" description="Histidine kinase" evidence="11">
    <location>
        <begin position="308"/>
        <end position="514"/>
    </location>
</feature>
<organism evidence="12 13">
    <name type="scientific">Caldimicrobium thiodismutans</name>
    <dbReference type="NCBI Taxonomy" id="1653476"/>
    <lineage>
        <taxon>Bacteria</taxon>
        <taxon>Pseudomonadati</taxon>
        <taxon>Thermodesulfobacteriota</taxon>
        <taxon>Thermodesulfobacteria</taxon>
        <taxon>Thermodesulfobacteriales</taxon>
        <taxon>Thermodesulfobacteriaceae</taxon>
        <taxon>Caldimicrobium</taxon>
    </lineage>
</organism>
<evidence type="ECO:0000256" key="6">
    <source>
        <dbReference type="ARBA" id="ARBA00022777"/>
    </source>
</evidence>
<dbReference type="InterPro" id="IPR004358">
    <property type="entry name" value="Sig_transdc_His_kin-like_C"/>
</dbReference>
<evidence type="ECO:0000256" key="1">
    <source>
        <dbReference type="ARBA" id="ARBA00000085"/>
    </source>
</evidence>
<dbReference type="Proteomes" id="UP000068196">
    <property type="component" value="Chromosome"/>
</dbReference>
<keyword evidence="13" id="KW-1185">Reference proteome</keyword>
<dbReference type="InterPro" id="IPR003594">
    <property type="entry name" value="HATPase_dom"/>
</dbReference>
<dbReference type="InterPro" id="IPR036097">
    <property type="entry name" value="HisK_dim/P_sf"/>
</dbReference>
<sequence length="514" mass="60025">MTIKKRIFLLFTFSLSLIILLISINFYFFNTLKGEIYFLEQTDTLRTKALQLRRYEKNIFLKYSSALERDYKNVLRYMEELEKTIDGLSKSGYKYEEIPQLKETLNLYKQTFFELENLSRDVDAKLQNRFPHNPELLNLLRSVILSHPSEVSNFLKKLKILNSEEEKNLDKLERDLQNLRVLGENLVNLTKKLDLLCRAEIEKKLKFLKIIQILGLGFFTGLTLAGILFLIRGIIQRCKILNMLIENTGKGVFKKYKLFKISDELDLLIYKFNLMEEKLKEREEELERQREEMYQMSKMAALGRLLTKISHELNNPVNNLSLTLKTLERELSSEDKEKFKEYIEDLQKQARRIKEIIEHFLIYSKKRSLNKTSIPLKGFILKTWEKFIKDHPENEILFKIDSPEDLKLEGDPILIESALINILKNAYEAMEGKGTIKIAVTVKDRMIHLEIRDTGKGIPDEIKASIFEPFFSTKPSGIGIGLSLAKEILQKHGGDILLKESTEKGTTFEIILPL</sequence>
<dbReference type="GO" id="GO:0000155">
    <property type="term" value="F:phosphorelay sensor kinase activity"/>
    <property type="evidence" value="ECO:0007669"/>
    <property type="project" value="InterPro"/>
</dbReference>
<keyword evidence="7" id="KW-0067">ATP-binding</keyword>
<dbReference type="PROSITE" id="PS50109">
    <property type="entry name" value="HIS_KIN"/>
    <property type="match status" value="1"/>
</dbReference>
<evidence type="ECO:0000313" key="13">
    <source>
        <dbReference type="Proteomes" id="UP000068196"/>
    </source>
</evidence>
<keyword evidence="10" id="KW-0812">Transmembrane</keyword>
<evidence type="ECO:0000256" key="4">
    <source>
        <dbReference type="ARBA" id="ARBA00022679"/>
    </source>
</evidence>
<evidence type="ECO:0000256" key="3">
    <source>
        <dbReference type="ARBA" id="ARBA00022553"/>
    </source>
</evidence>
<evidence type="ECO:0000259" key="11">
    <source>
        <dbReference type="PROSITE" id="PS50109"/>
    </source>
</evidence>
<dbReference type="EC" id="2.7.13.3" evidence="2"/>
<dbReference type="Gene3D" id="3.30.565.10">
    <property type="entry name" value="Histidine kinase-like ATPase, C-terminal domain"/>
    <property type="match status" value="1"/>
</dbReference>
<dbReference type="InterPro" id="IPR003661">
    <property type="entry name" value="HisK_dim/P_dom"/>
</dbReference>
<keyword evidence="10" id="KW-0472">Membrane</keyword>
<evidence type="ECO:0000256" key="8">
    <source>
        <dbReference type="ARBA" id="ARBA00023012"/>
    </source>
</evidence>
<evidence type="ECO:0000256" key="5">
    <source>
        <dbReference type="ARBA" id="ARBA00022741"/>
    </source>
</evidence>
<evidence type="ECO:0000256" key="2">
    <source>
        <dbReference type="ARBA" id="ARBA00012438"/>
    </source>
</evidence>
<feature type="transmembrane region" description="Helical" evidence="10">
    <location>
        <begin position="210"/>
        <end position="231"/>
    </location>
</feature>
<dbReference type="KEGG" id="cthi:THC_0373"/>
<dbReference type="PRINTS" id="PR00344">
    <property type="entry name" value="BCTRLSENSOR"/>
</dbReference>
<dbReference type="OrthoDB" id="224978at2"/>
<gene>
    <name evidence="12" type="ORF">THC_0373</name>
</gene>
<dbReference type="Pfam" id="PF02518">
    <property type="entry name" value="HATPase_c"/>
    <property type="match status" value="1"/>
</dbReference>
<evidence type="ECO:0000313" key="12">
    <source>
        <dbReference type="EMBL" id="BAU22771.1"/>
    </source>
</evidence>
<feature type="transmembrane region" description="Helical" evidence="10">
    <location>
        <begin position="7"/>
        <end position="29"/>
    </location>
</feature>
<evidence type="ECO:0000256" key="10">
    <source>
        <dbReference type="SAM" id="Phobius"/>
    </source>
</evidence>
<dbReference type="PANTHER" id="PTHR43065:SF10">
    <property type="entry name" value="PEROXIDE STRESS-ACTIVATED HISTIDINE KINASE MAK3"/>
    <property type="match status" value="1"/>
</dbReference>
<dbReference type="PANTHER" id="PTHR43065">
    <property type="entry name" value="SENSOR HISTIDINE KINASE"/>
    <property type="match status" value="1"/>
</dbReference>
<keyword evidence="3" id="KW-0597">Phosphoprotein</keyword>
<evidence type="ECO:0000256" key="7">
    <source>
        <dbReference type="ARBA" id="ARBA00022840"/>
    </source>
</evidence>